<evidence type="ECO:0000256" key="2">
    <source>
        <dbReference type="SAM" id="Phobius"/>
    </source>
</evidence>
<gene>
    <name evidence="3" type="ORF">PPENT_87.1.T1210066</name>
</gene>
<feature type="compositionally biased region" description="Basic and acidic residues" evidence="1">
    <location>
        <begin position="161"/>
        <end position="174"/>
    </location>
</feature>
<dbReference type="AlphaFoldDB" id="A0A8S1XE63"/>
<keyword evidence="2" id="KW-0812">Transmembrane</keyword>
<feature type="transmembrane region" description="Helical" evidence="2">
    <location>
        <begin position="132"/>
        <end position="150"/>
    </location>
</feature>
<evidence type="ECO:0000313" key="4">
    <source>
        <dbReference type="Proteomes" id="UP000689195"/>
    </source>
</evidence>
<keyword evidence="2" id="KW-1133">Transmembrane helix</keyword>
<comment type="caution">
    <text evidence="3">The sequence shown here is derived from an EMBL/GenBank/DDBJ whole genome shotgun (WGS) entry which is preliminary data.</text>
</comment>
<feature type="transmembrane region" description="Helical" evidence="2">
    <location>
        <begin position="63"/>
        <end position="84"/>
    </location>
</feature>
<evidence type="ECO:0000256" key="1">
    <source>
        <dbReference type="SAM" id="MobiDB-lite"/>
    </source>
</evidence>
<feature type="compositionally biased region" description="Low complexity" evidence="1">
    <location>
        <begin position="175"/>
        <end position="187"/>
    </location>
</feature>
<dbReference type="Proteomes" id="UP000689195">
    <property type="component" value="Unassembled WGS sequence"/>
</dbReference>
<protein>
    <submittedName>
        <fullName evidence="3">Uncharacterized protein</fullName>
    </submittedName>
</protein>
<sequence length="205" mass="23078">MKLSFNLSDNVHKIIGLVCSCIIEILLLGYYAAYDVGTKPTGYEQYKTVIEIPYESEIQTFQGLSITGSLLMMITLGLQIMLIYKYNPKILYLIFGINTCSIILLIAGVGIISDVINKLIKQADPYNTPLAFWFIQLCLYIMSLVNLHNLKNLEGNGQNEDTNKKKEEIDDSKKQAQNTTTQSNQSQMVMMGNNESQFAQQQQGV</sequence>
<dbReference type="EMBL" id="CAJJDO010000121">
    <property type="protein sequence ID" value="CAD8199229.1"/>
    <property type="molecule type" value="Genomic_DNA"/>
</dbReference>
<feature type="region of interest" description="Disordered" evidence="1">
    <location>
        <begin position="155"/>
        <end position="205"/>
    </location>
</feature>
<feature type="transmembrane region" description="Helical" evidence="2">
    <location>
        <begin position="12"/>
        <end position="33"/>
    </location>
</feature>
<keyword evidence="2" id="KW-0472">Membrane</keyword>
<organism evidence="3 4">
    <name type="scientific">Paramecium pentaurelia</name>
    <dbReference type="NCBI Taxonomy" id="43138"/>
    <lineage>
        <taxon>Eukaryota</taxon>
        <taxon>Sar</taxon>
        <taxon>Alveolata</taxon>
        <taxon>Ciliophora</taxon>
        <taxon>Intramacronucleata</taxon>
        <taxon>Oligohymenophorea</taxon>
        <taxon>Peniculida</taxon>
        <taxon>Parameciidae</taxon>
        <taxon>Paramecium</taxon>
    </lineage>
</organism>
<keyword evidence="4" id="KW-1185">Reference proteome</keyword>
<proteinExistence type="predicted"/>
<accession>A0A8S1XE63</accession>
<name>A0A8S1XE63_9CILI</name>
<feature type="transmembrane region" description="Helical" evidence="2">
    <location>
        <begin position="91"/>
        <end position="112"/>
    </location>
</feature>
<evidence type="ECO:0000313" key="3">
    <source>
        <dbReference type="EMBL" id="CAD8199229.1"/>
    </source>
</evidence>
<feature type="compositionally biased region" description="Polar residues" evidence="1">
    <location>
        <begin position="193"/>
        <end position="205"/>
    </location>
</feature>
<reference evidence="3" key="1">
    <citation type="submission" date="2021-01" db="EMBL/GenBank/DDBJ databases">
        <authorList>
            <consortium name="Genoscope - CEA"/>
            <person name="William W."/>
        </authorList>
    </citation>
    <scope>NUCLEOTIDE SEQUENCE</scope>
</reference>